<keyword evidence="7 11" id="KW-0472">Membrane</keyword>
<feature type="chain" id="PRO_5028865571" description="Mannan endo-1,6-alpha-mannosidase" evidence="12">
    <location>
        <begin position="21"/>
        <end position="462"/>
    </location>
</feature>
<protein>
    <recommendedName>
        <fullName evidence="4 10">Mannan endo-1,6-alpha-mannosidase</fullName>
        <ecNumber evidence="4 10">3.2.1.101</ecNumber>
    </recommendedName>
</protein>
<evidence type="ECO:0000256" key="11">
    <source>
        <dbReference type="SAM" id="Phobius"/>
    </source>
</evidence>
<dbReference type="Gene3D" id="1.50.10.20">
    <property type="match status" value="1"/>
</dbReference>
<dbReference type="EC" id="3.2.1.101" evidence="4 10"/>
<keyword evidence="14" id="KW-1185">Reference proteome</keyword>
<dbReference type="PANTHER" id="PTHR12145">
    <property type="entry name" value="MANNAN ENDO-1,6-ALPHA-MANNOSIDASE DCW1"/>
    <property type="match status" value="1"/>
</dbReference>
<evidence type="ECO:0000256" key="2">
    <source>
        <dbReference type="ARBA" id="ARBA00004308"/>
    </source>
</evidence>
<dbReference type="PANTHER" id="PTHR12145:SF41">
    <property type="entry name" value="MANNAN ENDO-1,6-ALPHA-MANNOSIDASE"/>
    <property type="match status" value="1"/>
</dbReference>
<feature type="signal peptide" evidence="12">
    <location>
        <begin position="1"/>
        <end position="20"/>
    </location>
</feature>
<dbReference type="InParanoid" id="A0A7C8N0A0"/>
<organism evidence="13 14">
    <name type="scientific">Xylaria multiplex</name>
    <dbReference type="NCBI Taxonomy" id="323545"/>
    <lineage>
        <taxon>Eukaryota</taxon>
        <taxon>Fungi</taxon>
        <taxon>Dikarya</taxon>
        <taxon>Ascomycota</taxon>
        <taxon>Pezizomycotina</taxon>
        <taxon>Sordariomycetes</taxon>
        <taxon>Xylariomycetidae</taxon>
        <taxon>Xylariales</taxon>
        <taxon>Xylariaceae</taxon>
        <taxon>Xylaria</taxon>
    </lineage>
</organism>
<comment type="similarity">
    <text evidence="3 10">Belongs to the glycosyl hydrolase 76 family.</text>
</comment>
<comment type="catalytic activity">
    <reaction evidence="1 10">
        <text>Random hydrolysis of (1-&gt;6)-alpha-D-mannosidic linkages in unbranched (1-&gt;6)-mannans.</text>
        <dbReference type="EC" id="3.2.1.101"/>
    </reaction>
</comment>
<dbReference type="GO" id="GO:0008496">
    <property type="term" value="F:mannan endo-1,6-alpha-mannosidase activity"/>
    <property type="evidence" value="ECO:0007669"/>
    <property type="project" value="UniProtKB-UniRule"/>
</dbReference>
<dbReference type="OrthoDB" id="4187847at2759"/>
<evidence type="ECO:0000313" key="14">
    <source>
        <dbReference type="Proteomes" id="UP000481858"/>
    </source>
</evidence>
<evidence type="ECO:0000256" key="7">
    <source>
        <dbReference type="ARBA" id="ARBA00023136"/>
    </source>
</evidence>
<comment type="subcellular location">
    <subcellularLocation>
        <location evidence="2">Endomembrane system</location>
    </subcellularLocation>
</comment>
<feature type="transmembrane region" description="Helical" evidence="11">
    <location>
        <begin position="439"/>
        <end position="460"/>
    </location>
</feature>
<evidence type="ECO:0000256" key="9">
    <source>
        <dbReference type="ARBA" id="ARBA00023295"/>
    </source>
</evidence>
<evidence type="ECO:0000256" key="12">
    <source>
        <dbReference type="SAM" id="SignalP"/>
    </source>
</evidence>
<dbReference type="PIRSF" id="PIRSF016302">
    <property type="entry name" value="Man_a_manosd"/>
    <property type="match status" value="1"/>
</dbReference>
<dbReference type="GO" id="GO:0016052">
    <property type="term" value="P:carbohydrate catabolic process"/>
    <property type="evidence" value="ECO:0007669"/>
    <property type="project" value="InterPro"/>
</dbReference>
<dbReference type="SUPFAM" id="SSF48208">
    <property type="entry name" value="Six-hairpin glycosidases"/>
    <property type="match status" value="1"/>
</dbReference>
<keyword evidence="8" id="KW-0325">Glycoprotein</keyword>
<dbReference type="InterPro" id="IPR014480">
    <property type="entry name" value="Mannan-1_6-alpha_mannosidase"/>
</dbReference>
<evidence type="ECO:0000256" key="10">
    <source>
        <dbReference type="PIRNR" id="PIRNR016302"/>
    </source>
</evidence>
<proteinExistence type="inferred from homology"/>
<comment type="caution">
    <text evidence="13">The sequence shown here is derived from an EMBL/GenBank/DDBJ whole genome shotgun (WGS) entry which is preliminary data.</text>
</comment>
<dbReference type="GO" id="GO:0012505">
    <property type="term" value="C:endomembrane system"/>
    <property type="evidence" value="ECO:0007669"/>
    <property type="project" value="UniProtKB-SubCell"/>
</dbReference>
<accession>A0A7C8N0A0</accession>
<dbReference type="EMBL" id="WUBL01000028">
    <property type="protein sequence ID" value="KAF2969994.1"/>
    <property type="molecule type" value="Genomic_DNA"/>
</dbReference>
<dbReference type="InterPro" id="IPR005198">
    <property type="entry name" value="Glyco_hydro_76"/>
</dbReference>
<evidence type="ECO:0000256" key="3">
    <source>
        <dbReference type="ARBA" id="ARBA00009699"/>
    </source>
</evidence>
<gene>
    <name evidence="13" type="ORF">GQX73_g3497</name>
</gene>
<reference evidence="13 14" key="1">
    <citation type="submission" date="2019-12" db="EMBL/GenBank/DDBJ databases">
        <title>Draft genome sequence of the ascomycete Xylaria multiplex DSM 110363.</title>
        <authorList>
            <person name="Buettner E."/>
            <person name="Kellner H."/>
        </authorList>
    </citation>
    <scope>NUCLEOTIDE SEQUENCE [LARGE SCALE GENOMIC DNA]</scope>
    <source>
        <strain evidence="13 14">DSM 110363</strain>
    </source>
</reference>
<keyword evidence="5 12" id="KW-0732">Signal</keyword>
<evidence type="ECO:0000256" key="5">
    <source>
        <dbReference type="ARBA" id="ARBA00022729"/>
    </source>
</evidence>
<keyword evidence="9 10" id="KW-0326">Glycosidase</keyword>
<evidence type="ECO:0000256" key="4">
    <source>
        <dbReference type="ARBA" id="ARBA00012350"/>
    </source>
</evidence>
<dbReference type="GO" id="GO:0009272">
    <property type="term" value="P:fungal-type cell wall biogenesis"/>
    <property type="evidence" value="ECO:0007669"/>
    <property type="project" value="TreeGrafter"/>
</dbReference>
<dbReference type="InterPro" id="IPR008928">
    <property type="entry name" value="6-hairpin_glycosidase_sf"/>
</dbReference>
<evidence type="ECO:0000256" key="6">
    <source>
        <dbReference type="ARBA" id="ARBA00022801"/>
    </source>
</evidence>
<dbReference type="Proteomes" id="UP000481858">
    <property type="component" value="Unassembled WGS sequence"/>
</dbReference>
<keyword evidence="11" id="KW-0812">Transmembrane</keyword>
<sequence>MRWITRVASISSLAVGAVNGLQVDFSNDDSIKQAASTVAYGLLKYYTGNNTGDTPGNLPDPYFWWEAGAMFGTMVDYWFYTGDESYIDVTTQAMIHQSGDDRNFMPRNQTKTLGNDDQGFWAMAAMSAAENNFPNPPPDQPQWLALVQAVFNDYVSRWDTETCNGGLRWQIFTFNNGFNYKNSISNGSFMNIAARLARYTGNQTYADWAEKVWDWMTEVQFIDDEFNIYDGAGVENECKTHSMAQWTYNAGIFLHGAAVMYNATGGNETWAQRTEGVMNRTIEIFFDAEGIPTEHPCEPFNQCNTDQLSFKGYLMRWMAASAQMAPFTFDTLMPLVRSSAAAAALQCSGSPPASQYRGDPGTACGFKWTEKANFDGLVGVGQQMSALSAIQYTLVKKAEVSKAPVTASTGGTSVGNVNAGAQTDALVTNFAPISMAERVAAGFATTAILFSVLGGSFFVMKE</sequence>
<dbReference type="AlphaFoldDB" id="A0A7C8N0A0"/>
<keyword evidence="6 10" id="KW-0378">Hydrolase</keyword>
<dbReference type="FunFam" id="1.50.10.20:FF:000006">
    <property type="entry name" value="Mannan endo-1,6-alpha-mannosidase"/>
    <property type="match status" value="1"/>
</dbReference>
<keyword evidence="11" id="KW-1133">Transmembrane helix</keyword>
<name>A0A7C8N0A0_9PEZI</name>
<dbReference type="Pfam" id="PF03663">
    <property type="entry name" value="Glyco_hydro_76"/>
    <property type="match status" value="1"/>
</dbReference>
<dbReference type="FunCoup" id="A0A7C8N0A0">
    <property type="interactions" value="36"/>
</dbReference>
<evidence type="ECO:0000256" key="1">
    <source>
        <dbReference type="ARBA" id="ARBA00001452"/>
    </source>
</evidence>
<evidence type="ECO:0000313" key="13">
    <source>
        <dbReference type="EMBL" id="KAF2969994.1"/>
    </source>
</evidence>
<evidence type="ECO:0000256" key="8">
    <source>
        <dbReference type="ARBA" id="ARBA00023180"/>
    </source>
</evidence>